<comment type="caution">
    <text evidence="3">The sequence shown here is derived from an EMBL/GenBank/DDBJ whole genome shotgun (WGS) entry which is preliminary data.</text>
</comment>
<feature type="transmembrane region" description="Helical" evidence="1">
    <location>
        <begin position="159"/>
        <end position="175"/>
    </location>
</feature>
<feature type="transmembrane region" description="Helical" evidence="1">
    <location>
        <begin position="12"/>
        <end position="28"/>
    </location>
</feature>
<dbReference type="Gene3D" id="3.10.620.30">
    <property type="match status" value="1"/>
</dbReference>
<evidence type="ECO:0000256" key="1">
    <source>
        <dbReference type="SAM" id="Phobius"/>
    </source>
</evidence>
<evidence type="ECO:0000259" key="2">
    <source>
        <dbReference type="SMART" id="SM00460"/>
    </source>
</evidence>
<evidence type="ECO:0000313" key="4">
    <source>
        <dbReference type="Proteomes" id="UP001169242"/>
    </source>
</evidence>
<sequence length="728" mass="84316">MLRFNKWSLTPFHLLTLLLTLTLTLWLLNVCFNLPTWLLLVPIALIQFLSFLFFHTIKEKGNIAVVYYCGYALVIFLLFKWFNSMAITSLTYTQWLGSFMMVPQPVFAYFLSSTLMLSSMFIALIYYFVIIHFRPMVLILISALPATICIRMGRPTVSSYLFIFMGILLLLYMYYCSYEAEELPYTVLPCTKSYWSTMSLLLLCIFLTCSLLLIPGSNLSNPIHTLLRTQVTNHLQPNYTTSTLPKESTATSAPTALSDTPIFEVRATKPVYFRTRGWDYYEKNAWHVKREALSLGYQLPKSEMNQKLEQKSLVLLNVIERLEKNGLLQDMPELTHLLEAPISPITYYAAYVTTLNYSHYMYLNPPGLISISNPFSPLDLYLNALEICFANDKTRPYPNEGYVISYMDTFPASNSREMLLIESLDPSTYNQLINFLLDRVWEQHNLQQAQEDEYFLKKCSDEMETATLHFLDIPNSITKRTYDLAQKITASSTSTYEKALAIQNYFYNGEFTYDLNSPVTPLDKDAIEYFLFESKRGTCVQFASAMTMLCRAAGIPTRYMEGYVCEEYDASKGCYIIKQKHAHAFPEVYLPGYGWRIFEPTIPATENEKSPLSLILLLITCLMFLFILYFLSKVLSEQLWRLWIVRQEPKIALEAIYSRLLKRLKKNGYVIEVSMTPINISHILLEQGIDLTWLTEHYCKVHYGHCSCDKTVVLQALQLYKFLYHVHP</sequence>
<dbReference type="AlphaFoldDB" id="A0AA42IZZ2"/>
<dbReference type="Pfam" id="PF01841">
    <property type="entry name" value="Transglut_core"/>
    <property type="match status" value="1"/>
</dbReference>
<feature type="transmembrane region" description="Helical" evidence="1">
    <location>
        <begin position="34"/>
        <end position="54"/>
    </location>
</feature>
<feature type="transmembrane region" description="Helical" evidence="1">
    <location>
        <begin position="612"/>
        <end position="631"/>
    </location>
</feature>
<dbReference type="Proteomes" id="UP001169242">
    <property type="component" value="Unassembled WGS sequence"/>
</dbReference>
<keyword evidence="1" id="KW-1133">Transmembrane helix</keyword>
<keyword evidence="4" id="KW-1185">Reference proteome</keyword>
<organism evidence="3 4">
    <name type="scientific">Holtiella tumoricola</name>
    <dbReference type="NCBI Taxonomy" id="3018743"/>
    <lineage>
        <taxon>Bacteria</taxon>
        <taxon>Bacillati</taxon>
        <taxon>Bacillota</taxon>
        <taxon>Clostridia</taxon>
        <taxon>Lachnospirales</taxon>
        <taxon>Cellulosilyticaceae</taxon>
        <taxon>Holtiella</taxon>
    </lineage>
</organism>
<dbReference type="PANTHER" id="PTHR42736:SF1">
    <property type="entry name" value="PROTEIN-GLUTAMINE GAMMA-GLUTAMYLTRANSFERASE"/>
    <property type="match status" value="1"/>
</dbReference>
<feature type="transmembrane region" description="Helical" evidence="1">
    <location>
        <begin position="66"/>
        <end position="87"/>
    </location>
</feature>
<dbReference type="SUPFAM" id="SSF54001">
    <property type="entry name" value="Cysteine proteinases"/>
    <property type="match status" value="1"/>
</dbReference>
<keyword evidence="1" id="KW-0472">Membrane</keyword>
<dbReference type="InterPro" id="IPR038765">
    <property type="entry name" value="Papain-like_cys_pep_sf"/>
</dbReference>
<feature type="transmembrane region" description="Helical" evidence="1">
    <location>
        <begin position="107"/>
        <end position="129"/>
    </location>
</feature>
<name>A0AA42IZZ2_9FIRM</name>
<feature type="transmembrane region" description="Helical" evidence="1">
    <location>
        <begin position="195"/>
        <end position="214"/>
    </location>
</feature>
<reference evidence="3" key="1">
    <citation type="journal article" date="2023" name="Int. J. Syst. Evol. Microbiol.">
        <title>&lt;i&gt;Holtiella tumoricola&lt;/i&gt; gen. nov. sp. nov., isolated from a human clinical sample.</title>
        <authorList>
            <person name="Allen-Vercoe E."/>
            <person name="Daigneault M.C."/>
            <person name="Vancuren S.J."/>
            <person name="Cochrane K."/>
            <person name="O'Neal L.L."/>
            <person name="Sankaranarayanan K."/>
            <person name="Lawson P.A."/>
        </authorList>
    </citation>
    <scope>NUCLEOTIDE SEQUENCE</scope>
    <source>
        <strain evidence="3">CC70A</strain>
    </source>
</reference>
<dbReference type="SMART" id="SM00460">
    <property type="entry name" value="TGc"/>
    <property type="match status" value="1"/>
</dbReference>
<evidence type="ECO:0000313" key="3">
    <source>
        <dbReference type="EMBL" id="MDA3730835.1"/>
    </source>
</evidence>
<gene>
    <name evidence="3" type="ORF">PBV87_04895</name>
</gene>
<proteinExistence type="predicted"/>
<accession>A0AA42IZZ2</accession>
<dbReference type="InterPro" id="IPR002931">
    <property type="entry name" value="Transglutaminase-like"/>
</dbReference>
<keyword evidence="1" id="KW-0812">Transmembrane</keyword>
<protein>
    <submittedName>
        <fullName evidence="3">Transglutaminase-like domain-containing protein</fullName>
    </submittedName>
</protein>
<dbReference type="RefSeq" id="WP_271011339.1">
    <property type="nucleotide sequence ID" value="NZ_JAQIFT010000016.1"/>
</dbReference>
<dbReference type="InterPro" id="IPR052901">
    <property type="entry name" value="Bact_TGase-like"/>
</dbReference>
<feature type="domain" description="Transglutaminase-like" evidence="2">
    <location>
        <begin position="531"/>
        <end position="602"/>
    </location>
</feature>
<dbReference type="PANTHER" id="PTHR42736">
    <property type="entry name" value="PROTEIN-GLUTAMINE GAMMA-GLUTAMYLTRANSFERASE"/>
    <property type="match status" value="1"/>
</dbReference>
<dbReference type="EMBL" id="JAQIFT010000016">
    <property type="protein sequence ID" value="MDA3730835.1"/>
    <property type="molecule type" value="Genomic_DNA"/>
</dbReference>